<protein>
    <submittedName>
        <fullName evidence="11">MFS transporter</fullName>
    </submittedName>
</protein>
<comment type="subcellular location">
    <subcellularLocation>
        <location evidence="1">Cell membrane</location>
        <topology evidence="1">Multi-pass membrane protein</topology>
    </subcellularLocation>
</comment>
<dbReference type="GO" id="GO:0046677">
    <property type="term" value="P:response to antibiotic"/>
    <property type="evidence" value="ECO:0007669"/>
    <property type="project" value="UniProtKB-KW"/>
</dbReference>
<dbReference type="PANTHER" id="PTHR42718:SF46">
    <property type="entry name" value="BLR6921 PROTEIN"/>
    <property type="match status" value="1"/>
</dbReference>
<evidence type="ECO:0000313" key="12">
    <source>
        <dbReference type="Proteomes" id="UP000325211"/>
    </source>
</evidence>
<evidence type="ECO:0000256" key="7">
    <source>
        <dbReference type="ARBA" id="ARBA00023251"/>
    </source>
</evidence>
<dbReference type="Gene3D" id="1.20.1250.20">
    <property type="entry name" value="MFS general substrate transporter like domains"/>
    <property type="match status" value="1"/>
</dbReference>
<feature type="transmembrane region" description="Helical" evidence="9">
    <location>
        <begin position="230"/>
        <end position="247"/>
    </location>
</feature>
<feature type="transmembrane region" description="Helical" evidence="9">
    <location>
        <begin position="397"/>
        <end position="418"/>
    </location>
</feature>
<dbReference type="RefSeq" id="WP_150206613.1">
    <property type="nucleotide sequence ID" value="NZ_CP029190.1"/>
</dbReference>
<evidence type="ECO:0000259" key="10">
    <source>
        <dbReference type="PROSITE" id="PS50850"/>
    </source>
</evidence>
<feature type="transmembrane region" description="Helical" evidence="9">
    <location>
        <begin position="138"/>
        <end position="161"/>
    </location>
</feature>
<dbReference type="Gene3D" id="1.20.1720.10">
    <property type="entry name" value="Multidrug resistance protein D"/>
    <property type="match status" value="1"/>
</dbReference>
<dbReference type="GO" id="GO:0022857">
    <property type="term" value="F:transmembrane transporter activity"/>
    <property type="evidence" value="ECO:0007669"/>
    <property type="project" value="InterPro"/>
</dbReference>
<evidence type="ECO:0000256" key="8">
    <source>
        <dbReference type="SAM" id="MobiDB-lite"/>
    </source>
</evidence>
<feature type="transmembrane region" description="Helical" evidence="9">
    <location>
        <begin position="46"/>
        <end position="64"/>
    </location>
</feature>
<sequence>MAADRNRTWALALLASTQFVLILDTSVINVAAPSMGADLDISPAALSWVANAYLVSFGGLLLLSGRAADILGRRRLYVAGLATLAAASLLGSFANSAALLITARAVQGIGAAMAAAAALALLLMLFEDGPERHKALGVFAAMAGAGGAAGTVLGGVLTSWLGWESTFAMNVVVGLALIVPATRLLPPGRPAGGDRRGFDLPGATTVTLGLALLAYALVSSGEAGWSAPETLLTGGAAVVLLAVFVVVERRAEFPLVPPEVFRRRTLRLANLLAAMWQMALFPMFFLVSLYLQAVLGYEAVSGGLGLLPLSLVVVAVASFTDRLIGRFGLRTVMGTGFVLVAAGMAWQSLLSPTGSFAADVLPPSLLLGVALPLVSITTNIAATLGTEEHEAGLASGLVNTSMQFGSVLGLAVLSGVAAARTEAVGPAGGADAALTEGFALAFLVGGALALAAALFSTRLVVPAAPAPSATPAPPAAPQLPTGTQPAGRIGSER</sequence>
<evidence type="ECO:0000256" key="3">
    <source>
        <dbReference type="ARBA" id="ARBA00022475"/>
    </source>
</evidence>
<evidence type="ECO:0000256" key="4">
    <source>
        <dbReference type="ARBA" id="ARBA00022692"/>
    </source>
</evidence>
<feature type="transmembrane region" description="Helical" evidence="9">
    <location>
        <begin position="105"/>
        <end position="126"/>
    </location>
</feature>
<feature type="transmembrane region" description="Helical" evidence="9">
    <location>
        <begin position="366"/>
        <end position="385"/>
    </location>
</feature>
<keyword evidence="7" id="KW-0046">Antibiotic resistance</keyword>
<evidence type="ECO:0000256" key="5">
    <source>
        <dbReference type="ARBA" id="ARBA00022989"/>
    </source>
</evidence>
<feature type="transmembrane region" description="Helical" evidence="9">
    <location>
        <begin position="167"/>
        <end position="186"/>
    </location>
</feature>
<dbReference type="InterPro" id="IPR011701">
    <property type="entry name" value="MFS"/>
</dbReference>
<feature type="transmembrane region" description="Helical" evidence="9">
    <location>
        <begin position="76"/>
        <end position="99"/>
    </location>
</feature>
<dbReference type="Pfam" id="PF07690">
    <property type="entry name" value="MFS_1"/>
    <property type="match status" value="1"/>
</dbReference>
<dbReference type="PROSITE" id="PS00216">
    <property type="entry name" value="SUGAR_TRANSPORT_1"/>
    <property type="match status" value="1"/>
</dbReference>
<feature type="transmembrane region" description="Helical" evidence="9">
    <location>
        <begin position="299"/>
        <end position="320"/>
    </location>
</feature>
<keyword evidence="6 9" id="KW-0472">Membrane</keyword>
<dbReference type="InterPro" id="IPR036259">
    <property type="entry name" value="MFS_trans_sf"/>
</dbReference>
<feature type="compositionally biased region" description="Pro residues" evidence="8">
    <location>
        <begin position="466"/>
        <end position="477"/>
    </location>
</feature>
<keyword evidence="3" id="KW-1003">Cell membrane</keyword>
<evidence type="ECO:0000313" key="11">
    <source>
        <dbReference type="EMBL" id="QES47503.1"/>
    </source>
</evidence>
<feature type="region of interest" description="Disordered" evidence="8">
    <location>
        <begin position="466"/>
        <end position="493"/>
    </location>
</feature>
<gene>
    <name evidence="11" type="ORF">DEJ50_06355</name>
</gene>
<dbReference type="InterPro" id="IPR005829">
    <property type="entry name" value="Sugar_transporter_CS"/>
</dbReference>
<dbReference type="InterPro" id="IPR020846">
    <property type="entry name" value="MFS_dom"/>
</dbReference>
<dbReference type="PANTHER" id="PTHR42718">
    <property type="entry name" value="MAJOR FACILITATOR SUPERFAMILY MULTIDRUG TRANSPORTER MFSC"/>
    <property type="match status" value="1"/>
</dbReference>
<keyword evidence="5 9" id="KW-1133">Transmembrane helix</keyword>
<organism evidence="11 12">
    <name type="scientific">Streptomyces venezuelae</name>
    <dbReference type="NCBI Taxonomy" id="54571"/>
    <lineage>
        <taxon>Bacteria</taxon>
        <taxon>Bacillati</taxon>
        <taxon>Actinomycetota</taxon>
        <taxon>Actinomycetes</taxon>
        <taxon>Kitasatosporales</taxon>
        <taxon>Streptomycetaceae</taxon>
        <taxon>Streptomyces</taxon>
    </lineage>
</organism>
<dbReference type="PROSITE" id="PS50850">
    <property type="entry name" value="MFS"/>
    <property type="match status" value="1"/>
</dbReference>
<reference evidence="11 12" key="1">
    <citation type="submission" date="2018-05" db="EMBL/GenBank/DDBJ databases">
        <title>Streptomyces venezuelae.</title>
        <authorList>
            <person name="Kim W."/>
            <person name="Lee N."/>
            <person name="Cho B.-K."/>
        </authorList>
    </citation>
    <scope>NUCLEOTIDE SEQUENCE [LARGE SCALE GENOMIC DNA]</scope>
    <source>
        <strain evidence="11 12">ATCC 21782</strain>
    </source>
</reference>
<feature type="domain" description="Major facilitator superfamily (MFS) profile" evidence="10">
    <location>
        <begin position="10"/>
        <end position="464"/>
    </location>
</feature>
<evidence type="ECO:0000256" key="1">
    <source>
        <dbReference type="ARBA" id="ARBA00004651"/>
    </source>
</evidence>
<dbReference type="GO" id="GO:0005886">
    <property type="term" value="C:plasma membrane"/>
    <property type="evidence" value="ECO:0007669"/>
    <property type="project" value="UniProtKB-SubCell"/>
</dbReference>
<dbReference type="EMBL" id="CP029190">
    <property type="protein sequence ID" value="QES47503.1"/>
    <property type="molecule type" value="Genomic_DNA"/>
</dbReference>
<keyword evidence="4 9" id="KW-0812">Transmembrane</keyword>
<dbReference type="OrthoDB" id="4069673at2"/>
<evidence type="ECO:0000256" key="2">
    <source>
        <dbReference type="ARBA" id="ARBA00022448"/>
    </source>
</evidence>
<name>A0A5P2CYG6_STRVZ</name>
<feature type="transmembrane region" description="Helical" evidence="9">
    <location>
        <begin position="327"/>
        <end position="346"/>
    </location>
</feature>
<keyword evidence="2" id="KW-0813">Transport</keyword>
<feature type="transmembrane region" description="Helical" evidence="9">
    <location>
        <begin position="198"/>
        <end position="218"/>
    </location>
</feature>
<dbReference type="CDD" id="cd17321">
    <property type="entry name" value="MFS_MMR_MDR_like"/>
    <property type="match status" value="1"/>
</dbReference>
<accession>A0A5P2CYG6</accession>
<dbReference type="AlphaFoldDB" id="A0A5P2CYG6"/>
<evidence type="ECO:0000256" key="9">
    <source>
        <dbReference type="SAM" id="Phobius"/>
    </source>
</evidence>
<feature type="transmembrane region" description="Helical" evidence="9">
    <location>
        <begin position="438"/>
        <end position="461"/>
    </location>
</feature>
<dbReference type="Proteomes" id="UP000325211">
    <property type="component" value="Chromosome"/>
</dbReference>
<dbReference type="SUPFAM" id="SSF103473">
    <property type="entry name" value="MFS general substrate transporter"/>
    <property type="match status" value="1"/>
</dbReference>
<proteinExistence type="predicted"/>
<evidence type="ECO:0000256" key="6">
    <source>
        <dbReference type="ARBA" id="ARBA00023136"/>
    </source>
</evidence>
<feature type="transmembrane region" description="Helical" evidence="9">
    <location>
        <begin position="268"/>
        <end position="293"/>
    </location>
</feature>